<dbReference type="EMBL" id="MU404352">
    <property type="protein sequence ID" value="KAI1614719.1"/>
    <property type="molecule type" value="Genomic_DNA"/>
</dbReference>
<evidence type="ECO:0000313" key="3">
    <source>
        <dbReference type="EMBL" id="KAI1614719.1"/>
    </source>
</evidence>
<dbReference type="InterPro" id="IPR029069">
    <property type="entry name" value="HotDog_dom_sf"/>
</dbReference>
<protein>
    <recommendedName>
        <fullName evidence="5">Thioesterase domain-containing protein</fullName>
    </recommendedName>
</protein>
<proteinExistence type="inferred from homology"/>
<keyword evidence="4" id="KW-1185">Reference proteome</keyword>
<dbReference type="Gene3D" id="3.10.129.10">
    <property type="entry name" value="Hotdog Thioesterase"/>
    <property type="match status" value="1"/>
</dbReference>
<dbReference type="PANTHER" id="PTHR12475:SF4">
    <property type="entry name" value="PROTEIN THEM6"/>
    <property type="match status" value="1"/>
</dbReference>
<dbReference type="SUPFAM" id="SSF54637">
    <property type="entry name" value="Thioesterase/thiol ester dehydrase-isomerase"/>
    <property type="match status" value="1"/>
</dbReference>
<feature type="region of interest" description="Disordered" evidence="2">
    <location>
        <begin position="211"/>
        <end position="253"/>
    </location>
</feature>
<comment type="similarity">
    <text evidence="1">Belongs to the lcsJ thioesterase family.</text>
</comment>
<dbReference type="PANTHER" id="PTHR12475">
    <property type="match status" value="1"/>
</dbReference>
<accession>A0AAN6E062</accession>
<comment type="caution">
    <text evidence="3">The sequence shown here is derived from an EMBL/GenBank/DDBJ whole genome shotgun (WGS) entry which is preliminary data.</text>
</comment>
<evidence type="ECO:0000313" key="4">
    <source>
        <dbReference type="Proteomes" id="UP001203852"/>
    </source>
</evidence>
<dbReference type="Proteomes" id="UP001203852">
    <property type="component" value="Unassembled WGS sequence"/>
</dbReference>
<gene>
    <name evidence="3" type="ORF">EDD36DRAFT_431234</name>
</gene>
<dbReference type="AlphaFoldDB" id="A0AAN6E062"/>
<sequence length="339" mass="38135">MPVDKMASFSALASWRTLAIVFALINLKSLPLSWHVRIFYRMFSSWYTPAHVKRAIQSSSTSNKTHPLFQPVSIFSRSPLLETDYNLHKSNSTYFADLDESRSALMTKFLTPNSKQGVKNLEKEGHKGRTGVILGSVHTSFHREIKPYERYEVRSRVLGWDKKWIVIGSWFIRPARKGKEEVVLASSLSKYVVKKGRFTVAPERCLTTAGWLPAKPENSKSRAGQQANSSEGSEKATQMSTTESYTVPSGVDTPDGLPAPVPEQAVEATTAIVEKLESLAEKTSRQQVDASEPLMPLTALDKAGEWDWHHVEMERVRGLRIAENWLALDKQLLEEYARG</sequence>
<feature type="compositionally biased region" description="Polar residues" evidence="2">
    <location>
        <begin position="221"/>
        <end position="247"/>
    </location>
</feature>
<dbReference type="CDD" id="cd00586">
    <property type="entry name" value="4HBT"/>
    <property type="match status" value="1"/>
</dbReference>
<dbReference type="InterPro" id="IPR051490">
    <property type="entry name" value="THEM6_lcsJ_thioesterase"/>
</dbReference>
<name>A0AAN6E062_9EURO</name>
<dbReference type="Pfam" id="PF13279">
    <property type="entry name" value="4HBT_2"/>
    <property type="match status" value="1"/>
</dbReference>
<organism evidence="3 4">
    <name type="scientific">Exophiala viscosa</name>
    <dbReference type="NCBI Taxonomy" id="2486360"/>
    <lineage>
        <taxon>Eukaryota</taxon>
        <taxon>Fungi</taxon>
        <taxon>Dikarya</taxon>
        <taxon>Ascomycota</taxon>
        <taxon>Pezizomycotina</taxon>
        <taxon>Eurotiomycetes</taxon>
        <taxon>Chaetothyriomycetidae</taxon>
        <taxon>Chaetothyriales</taxon>
        <taxon>Herpotrichiellaceae</taxon>
        <taxon>Exophiala</taxon>
    </lineage>
</organism>
<evidence type="ECO:0000256" key="1">
    <source>
        <dbReference type="ARBA" id="ARBA00038476"/>
    </source>
</evidence>
<reference evidence="3" key="1">
    <citation type="journal article" date="2022" name="bioRxiv">
        <title>Deciphering the potential niche of two novel black yeast fungi from a biological soil crust based on their genomes, phenotypes, and melanin regulation.</title>
        <authorList>
            <consortium name="DOE Joint Genome Institute"/>
            <person name="Carr E.C."/>
            <person name="Barton Q."/>
            <person name="Grambo S."/>
            <person name="Sullivan M."/>
            <person name="Renfro C.M."/>
            <person name="Kuo A."/>
            <person name="Pangilinan J."/>
            <person name="Lipzen A."/>
            <person name="Keymanesh K."/>
            <person name="Savage E."/>
            <person name="Barry K."/>
            <person name="Grigoriev I.V."/>
            <person name="Riekhof W.R."/>
            <person name="Harris S.S."/>
        </authorList>
    </citation>
    <scope>NUCLEOTIDE SEQUENCE</scope>
    <source>
        <strain evidence="3">JF 03-4F</strain>
    </source>
</reference>
<evidence type="ECO:0008006" key="5">
    <source>
        <dbReference type="Google" id="ProtNLM"/>
    </source>
</evidence>
<evidence type="ECO:0000256" key="2">
    <source>
        <dbReference type="SAM" id="MobiDB-lite"/>
    </source>
</evidence>